<dbReference type="Pfam" id="PF07714">
    <property type="entry name" value="PK_Tyr_Ser-Thr"/>
    <property type="match status" value="1"/>
</dbReference>
<accession>A0AAE1IYC2</accession>
<protein>
    <recommendedName>
        <fullName evidence="15">Protein kinase domain-containing protein</fullName>
    </recommendedName>
</protein>
<dbReference type="GO" id="GO:0005524">
    <property type="term" value="F:ATP binding"/>
    <property type="evidence" value="ECO:0007669"/>
    <property type="project" value="UniProtKB-UniRule"/>
</dbReference>
<dbReference type="InterPro" id="IPR008271">
    <property type="entry name" value="Ser/Thr_kinase_AS"/>
</dbReference>
<dbReference type="PROSITE" id="PS00108">
    <property type="entry name" value="PROTEIN_KINASE_ST"/>
    <property type="match status" value="1"/>
</dbReference>
<feature type="binding site" evidence="12">
    <location>
        <position position="391"/>
    </location>
    <ligand>
        <name>ATP</name>
        <dbReference type="ChEBI" id="CHEBI:30616"/>
    </ligand>
</feature>
<dbReference type="PROSITE" id="PS50011">
    <property type="entry name" value="PROTEIN_KINASE_DOM"/>
    <property type="match status" value="1"/>
</dbReference>
<evidence type="ECO:0000256" key="9">
    <source>
        <dbReference type="ARBA" id="ARBA00022989"/>
    </source>
</evidence>
<keyword evidence="8 12" id="KW-0067">ATP-binding</keyword>
<evidence type="ECO:0000256" key="3">
    <source>
        <dbReference type="ARBA" id="ARBA00022679"/>
    </source>
</evidence>
<dbReference type="GO" id="GO:0016020">
    <property type="term" value="C:membrane"/>
    <property type="evidence" value="ECO:0007669"/>
    <property type="project" value="UniProtKB-SubCell"/>
</dbReference>
<reference evidence="16" key="1">
    <citation type="submission" date="2023-10" db="EMBL/GenBank/DDBJ databases">
        <title>Chromosome-level genome of the transformable northern wattle, Acacia crassicarpa.</title>
        <authorList>
            <person name="Massaro I."/>
            <person name="Sinha N.R."/>
            <person name="Poethig S."/>
            <person name="Leichty A.R."/>
        </authorList>
    </citation>
    <scope>NUCLEOTIDE SEQUENCE</scope>
    <source>
        <strain evidence="16">Acra3RX</strain>
        <tissue evidence="16">Leaf</tissue>
    </source>
</reference>
<keyword evidence="9" id="KW-1133">Transmembrane helix</keyword>
<evidence type="ECO:0000256" key="2">
    <source>
        <dbReference type="ARBA" id="ARBA00022527"/>
    </source>
</evidence>
<dbReference type="Pfam" id="PF13947">
    <property type="entry name" value="GUB_WAK_bind"/>
    <property type="match status" value="1"/>
</dbReference>
<dbReference type="AlphaFoldDB" id="A0AAE1IYC2"/>
<dbReference type="FunFam" id="3.30.200.20:FF:000178">
    <property type="entry name" value="serine/threonine-protein kinase PBS1-like"/>
    <property type="match status" value="1"/>
</dbReference>
<dbReference type="PROSITE" id="PS00107">
    <property type="entry name" value="PROTEIN_KINASE_ATP"/>
    <property type="match status" value="1"/>
</dbReference>
<dbReference type="InterPro" id="IPR001245">
    <property type="entry name" value="Ser-Thr/Tyr_kinase_cat_dom"/>
</dbReference>
<sequence>MRRDMCCSSGKLLVDLCLILSFCRTCKASDGGEKCSSWCGDVNVSSPFRLMDSPEGCGDYRYELSCEQNQTLLYLKAGRYDVLCINYENYTIRVRDSDVLESGHRKISLPAYFSTELDLSYSNLDNPFTTTILTHFGSGLFGFELKQLAKNMIFVRCRNPVHSPRFVDTAPCFNTSNASVASSSSYLYMNVGSETLRDLELDDGCGVELMYMTSWPAWKNNQFDWSCTDIHNMLLYGFELSWLRALCNSVYGDFAYLNQTKHPDCLVYDIMNKKLPDDLAQILSVARVVIFSTAFAIPILMLLVCHCACKCVVGPPFIIGLLIYKWRRRHLSMYENIEDFLQSENNSIMPIRYSCREIIKMTQGFKTEIGKGGYGSVFKGQLRSGHDVAVKMLDMVKGNGQDFISEVATLGRIHHVNVVQLIGYCVEGPKHALVYEFMENGSLDKYIFSKPNGIEQSLSLHQLYAISLGVARGINYLHKGCNMQILHFDIKPHNILLDDNFIPKVSDFGLAKLYPTNNRTVSLTAVRGTIGYIAPELFYRNMGGISYKADVYSFGMLLMEIDGRRKNLNESAEHSSQFYFPFWVYDQLNEGNEINIEDATEEEMKVARKMMIIGLWCIQTRPSDRPSMNKVVEMLEGDEQDLELPRQKPSFYSQDLPEADDNNHSSSMVTSSELRECSSMDEIVEMTKIKEEASKLSQESSPYALNLPTKSFKFNE</sequence>
<evidence type="ECO:0000256" key="12">
    <source>
        <dbReference type="PROSITE-ProRule" id="PRU10141"/>
    </source>
</evidence>
<feature type="domain" description="Protein kinase" evidence="15">
    <location>
        <begin position="363"/>
        <end position="651"/>
    </location>
</feature>
<organism evidence="16 17">
    <name type="scientific">Acacia crassicarpa</name>
    <name type="common">northern wattle</name>
    <dbReference type="NCBI Taxonomy" id="499986"/>
    <lineage>
        <taxon>Eukaryota</taxon>
        <taxon>Viridiplantae</taxon>
        <taxon>Streptophyta</taxon>
        <taxon>Embryophyta</taxon>
        <taxon>Tracheophyta</taxon>
        <taxon>Spermatophyta</taxon>
        <taxon>Magnoliopsida</taxon>
        <taxon>eudicotyledons</taxon>
        <taxon>Gunneridae</taxon>
        <taxon>Pentapetalae</taxon>
        <taxon>rosids</taxon>
        <taxon>fabids</taxon>
        <taxon>Fabales</taxon>
        <taxon>Fabaceae</taxon>
        <taxon>Caesalpinioideae</taxon>
        <taxon>mimosoid clade</taxon>
        <taxon>Acacieae</taxon>
        <taxon>Acacia</taxon>
    </lineage>
</organism>
<evidence type="ECO:0000256" key="1">
    <source>
        <dbReference type="ARBA" id="ARBA00004479"/>
    </source>
</evidence>
<feature type="chain" id="PRO_5041898087" description="Protein kinase domain-containing protein" evidence="14">
    <location>
        <begin position="29"/>
        <end position="716"/>
    </location>
</feature>
<evidence type="ECO:0000256" key="14">
    <source>
        <dbReference type="SAM" id="SignalP"/>
    </source>
</evidence>
<dbReference type="Proteomes" id="UP001293593">
    <property type="component" value="Unassembled WGS sequence"/>
</dbReference>
<keyword evidence="17" id="KW-1185">Reference proteome</keyword>
<proteinExistence type="predicted"/>
<dbReference type="EMBL" id="JAWXYG010000010">
    <property type="protein sequence ID" value="KAK4260205.1"/>
    <property type="molecule type" value="Genomic_DNA"/>
</dbReference>
<dbReference type="FunFam" id="1.10.510.10:FF:000590">
    <property type="entry name" value="PR5-like receptor kinase"/>
    <property type="match status" value="1"/>
</dbReference>
<dbReference type="InterPro" id="IPR011009">
    <property type="entry name" value="Kinase-like_dom_sf"/>
</dbReference>
<dbReference type="Gene3D" id="3.30.200.20">
    <property type="entry name" value="Phosphorylase Kinase, domain 1"/>
    <property type="match status" value="1"/>
</dbReference>
<keyword evidence="10" id="KW-0472">Membrane</keyword>
<evidence type="ECO:0000256" key="10">
    <source>
        <dbReference type="ARBA" id="ARBA00023136"/>
    </source>
</evidence>
<evidence type="ECO:0000256" key="11">
    <source>
        <dbReference type="ARBA" id="ARBA00023180"/>
    </source>
</evidence>
<evidence type="ECO:0000256" key="13">
    <source>
        <dbReference type="SAM" id="MobiDB-lite"/>
    </source>
</evidence>
<keyword evidence="7" id="KW-0418">Kinase</keyword>
<dbReference type="SUPFAM" id="SSF56112">
    <property type="entry name" value="Protein kinase-like (PK-like)"/>
    <property type="match status" value="1"/>
</dbReference>
<comment type="subcellular location">
    <subcellularLocation>
        <location evidence="1">Membrane</location>
        <topology evidence="1">Single-pass type I membrane protein</topology>
    </subcellularLocation>
</comment>
<name>A0AAE1IYC2_9FABA</name>
<dbReference type="InterPro" id="IPR000719">
    <property type="entry name" value="Prot_kinase_dom"/>
</dbReference>
<dbReference type="GO" id="GO:0004674">
    <property type="term" value="F:protein serine/threonine kinase activity"/>
    <property type="evidence" value="ECO:0007669"/>
    <property type="project" value="UniProtKB-KW"/>
</dbReference>
<evidence type="ECO:0000313" key="16">
    <source>
        <dbReference type="EMBL" id="KAK4260205.1"/>
    </source>
</evidence>
<evidence type="ECO:0000256" key="5">
    <source>
        <dbReference type="ARBA" id="ARBA00022729"/>
    </source>
</evidence>
<evidence type="ECO:0000313" key="17">
    <source>
        <dbReference type="Proteomes" id="UP001293593"/>
    </source>
</evidence>
<comment type="caution">
    <text evidence="16">The sequence shown here is derived from an EMBL/GenBank/DDBJ whole genome shotgun (WGS) entry which is preliminary data.</text>
</comment>
<dbReference type="InterPro" id="IPR025287">
    <property type="entry name" value="WAK_GUB"/>
</dbReference>
<dbReference type="SMART" id="SM00220">
    <property type="entry name" value="S_TKc"/>
    <property type="match status" value="1"/>
</dbReference>
<dbReference type="GO" id="GO:0030247">
    <property type="term" value="F:polysaccharide binding"/>
    <property type="evidence" value="ECO:0007669"/>
    <property type="project" value="InterPro"/>
</dbReference>
<keyword evidence="5 14" id="KW-0732">Signal</keyword>
<evidence type="ECO:0000256" key="4">
    <source>
        <dbReference type="ARBA" id="ARBA00022692"/>
    </source>
</evidence>
<evidence type="ECO:0000256" key="7">
    <source>
        <dbReference type="ARBA" id="ARBA00022777"/>
    </source>
</evidence>
<evidence type="ECO:0000256" key="8">
    <source>
        <dbReference type="ARBA" id="ARBA00022840"/>
    </source>
</evidence>
<keyword evidence="3" id="KW-0808">Transferase</keyword>
<dbReference type="InterPro" id="IPR017441">
    <property type="entry name" value="Protein_kinase_ATP_BS"/>
</dbReference>
<evidence type="ECO:0000256" key="6">
    <source>
        <dbReference type="ARBA" id="ARBA00022741"/>
    </source>
</evidence>
<keyword evidence="4" id="KW-0812">Transmembrane</keyword>
<feature type="signal peptide" evidence="14">
    <location>
        <begin position="1"/>
        <end position="28"/>
    </location>
</feature>
<dbReference type="PANTHER" id="PTHR27009">
    <property type="entry name" value="RUST RESISTANCE KINASE LR10-RELATED"/>
    <property type="match status" value="1"/>
</dbReference>
<dbReference type="Gene3D" id="1.10.510.10">
    <property type="entry name" value="Transferase(Phosphotransferase) domain 1"/>
    <property type="match status" value="1"/>
</dbReference>
<keyword evidence="2" id="KW-0723">Serine/threonine-protein kinase</keyword>
<keyword evidence="11" id="KW-0325">Glycoprotein</keyword>
<feature type="region of interest" description="Disordered" evidence="13">
    <location>
        <begin position="651"/>
        <end position="677"/>
    </location>
</feature>
<keyword evidence="6 12" id="KW-0547">Nucleotide-binding</keyword>
<dbReference type="InterPro" id="IPR045874">
    <property type="entry name" value="LRK10/LRL21-25-like"/>
</dbReference>
<gene>
    <name evidence="16" type="ORF">QN277_003351</name>
</gene>
<evidence type="ECO:0000259" key="15">
    <source>
        <dbReference type="PROSITE" id="PS50011"/>
    </source>
</evidence>